<protein>
    <submittedName>
        <fullName evidence="2">Uncharacterized protein</fullName>
    </submittedName>
</protein>
<comment type="caution">
    <text evidence="2">The sequence shown here is derived from an EMBL/GenBank/DDBJ whole genome shotgun (WGS) entry which is preliminary data.</text>
</comment>
<name>A0A4Z2FMA2_9TELE</name>
<organism evidence="2 3">
    <name type="scientific">Liparis tanakae</name>
    <name type="common">Tanaka's snailfish</name>
    <dbReference type="NCBI Taxonomy" id="230148"/>
    <lineage>
        <taxon>Eukaryota</taxon>
        <taxon>Metazoa</taxon>
        <taxon>Chordata</taxon>
        <taxon>Craniata</taxon>
        <taxon>Vertebrata</taxon>
        <taxon>Euteleostomi</taxon>
        <taxon>Actinopterygii</taxon>
        <taxon>Neopterygii</taxon>
        <taxon>Teleostei</taxon>
        <taxon>Neoteleostei</taxon>
        <taxon>Acanthomorphata</taxon>
        <taxon>Eupercaria</taxon>
        <taxon>Perciformes</taxon>
        <taxon>Cottioidei</taxon>
        <taxon>Cottales</taxon>
        <taxon>Liparidae</taxon>
        <taxon>Liparis</taxon>
    </lineage>
</organism>
<evidence type="ECO:0000256" key="1">
    <source>
        <dbReference type="SAM" id="MobiDB-lite"/>
    </source>
</evidence>
<reference evidence="2 3" key="1">
    <citation type="submission" date="2019-03" db="EMBL/GenBank/DDBJ databases">
        <title>First draft genome of Liparis tanakae, snailfish: a comprehensive survey of snailfish specific genes.</title>
        <authorList>
            <person name="Kim W."/>
            <person name="Song I."/>
            <person name="Jeong J.-H."/>
            <person name="Kim D."/>
            <person name="Kim S."/>
            <person name="Ryu S."/>
            <person name="Song J.Y."/>
            <person name="Lee S.K."/>
        </authorList>
    </citation>
    <scope>NUCLEOTIDE SEQUENCE [LARGE SCALE GENOMIC DNA]</scope>
    <source>
        <tissue evidence="2">Muscle</tissue>
    </source>
</reference>
<feature type="compositionally biased region" description="Basic residues" evidence="1">
    <location>
        <begin position="44"/>
        <end position="59"/>
    </location>
</feature>
<sequence>MNRGLLYGRMYRSVHGLLSAFSFVAVFLRGGARGGGARAPPREAHRKPTCPHNPTKHSP</sequence>
<dbReference type="EMBL" id="SRLO01001109">
    <property type="protein sequence ID" value="TNN41422.1"/>
    <property type="molecule type" value="Genomic_DNA"/>
</dbReference>
<dbReference type="Proteomes" id="UP000314294">
    <property type="component" value="Unassembled WGS sequence"/>
</dbReference>
<keyword evidence="3" id="KW-1185">Reference proteome</keyword>
<gene>
    <name evidence="2" type="ORF">EYF80_048407</name>
</gene>
<evidence type="ECO:0000313" key="2">
    <source>
        <dbReference type="EMBL" id="TNN41422.1"/>
    </source>
</evidence>
<accession>A0A4Z2FMA2</accession>
<feature type="region of interest" description="Disordered" evidence="1">
    <location>
        <begin position="33"/>
        <end position="59"/>
    </location>
</feature>
<dbReference type="AlphaFoldDB" id="A0A4Z2FMA2"/>
<evidence type="ECO:0000313" key="3">
    <source>
        <dbReference type="Proteomes" id="UP000314294"/>
    </source>
</evidence>
<proteinExistence type="predicted"/>